<evidence type="ECO:0000256" key="10">
    <source>
        <dbReference type="ARBA" id="ARBA00067212"/>
    </source>
</evidence>
<dbReference type="FunCoup" id="A0A0G4EVT4">
    <property type="interactions" value="417"/>
</dbReference>
<evidence type="ECO:0000313" key="17">
    <source>
        <dbReference type="Proteomes" id="UP000041254"/>
    </source>
</evidence>
<dbReference type="Pfam" id="PF23220">
    <property type="entry name" value="HAT_Syf1_M"/>
    <property type="match status" value="1"/>
</dbReference>
<feature type="compositionally biased region" description="Gly residues" evidence="12">
    <location>
        <begin position="936"/>
        <end position="951"/>
    </location>
</feature>
<dbReference type="Gene3D" id="1.25.40.10">
    <property type="entry name" value="Tetratricopeptide repeat domain"/>
    <property type="match status" value="4"/>
</dbReference>
<comment type="subunit">
    <text evidence="3">Associated with the spliceosome.</text>
</comment>
<dbReference type="SUPFAM" id="SSF48452">
    <property type="entry name" value="TPR-like"/>
    <property type="match status" value="5"/>
</dbReference>
<dbReference type="InterPro" id="IPR003107">
    <property type="entry name" value="HAT"/>
</dbReference>
<dbReference type="InterPro" id="IPR055433">
    <property type="entry name" value="HAT_Syf1-like_N"/>
</dbReference>
<dbReference type="PhylomeDB" id="A0A0G4EVT4"/>
<keyword evidence="17" id="KW-1185">Reference proteome</keyword>
<evidence type="ECO:0000256" key="6">
    <source>
        <dbReference type="ARBA" id="ARBA00022737"/>
    </source>
</evidence>
<keyword evidence="11" id="KW-0175">Coiled coil</keyword>
<comment type="similarity">
    <text evidence="2">Belongs to the crooked-neck family.</text>
</comment>
<evidence type="ECO:0000256" key="4">
    <source>
        <dbReference type="ARBA" id="ARBA00022664"/>
    </source>
</evidence>
<feature type="domain" description="Pre-mRNA-splicing factor Syf1/CRNKL1-like C-terminal HAT-repeats" evidence="14">
    <location>
        <begin position="388"/>
        <end position="764"/>
    </location>
</feature>
<protein>
    <recommendedName>
        <fullName evidence="9">Pre-mRNA-splicing factor SYF1</fullName>
    </recommendedName>
    <alternativeName>
        <fullName evidence="10">Pre-mRNA-splicing factor syf1</fullName>
    </alternativeName>
</protein>
<dbReference type="FunFam" id="1.25.40.10:FF:000182">
    <property type="entry name" value="Pre-mRNA-splicing factor SYF1"/>
    <property type="match status" value="1"/>
</dbReference>
<dbReference type="STRING" id="1169540.A0A0G4EVT4"/>
<feature type="region of interest" description="Disordered" evidence="12">
    <location>
        <begin position="853"/>
        <end position="967"/>
    </location>
</feature>
<evidence type="ECO:0000259" key="14">
    <source>
        <dbReference type="Pfam" id="PF23231"/>
    </source>
</evidence>
<feature type="compositionally biased region" description="Pro residues" evidence="12">
    <location>
        <begin position="858"/>
        <end position="867"/>
    </location>
</feature>
<dbReference type="SMART" id="SM00386">
    <property type="entry name" value="HAT"/>
    <property type="match status" value="13"/>
</dbReference>
<keyword evidence="5" id="KW-0747">Spliceosome</keyword>
<proteinExistence type="inferred from homology"/>
<keyword evidence="6" id="KW-0677">Repeat</keyword>
<evidence type="ECO:0000256" key="12">
    <source>
        <dbReference type="SAM" id="MobiDB-lite"/>
    </source>
</evidence>
<dbReference type="Proteomes" id="UP000041254">
    <property type="component" value="Unassembled WGS sequence"/>
</dbReference>
<dbReference type="AlphaFoldDB" id="A0A0G4EVT4"/>
<evidence type="ECO:0000256" key="11">
    <source>
        <dbReference type="SAM" id="Coils"/>
    </source>
</evidence>
<dbReference type="GO" id="GO:0000974">
    <property type="term" value="C:Prp19 complex"/>
    <property type="evidence" value="ECO:0007669"/>
    <property type="project" value="TreeGrafter"/>
</dbReference>
<dbReference type="PANTHER" id="PTHR11246">
    <property type="entry name" value="PRE-MRNA SPLICING FACTOR"/>
    <property type="match status" value="1"/>
</dbReference>
<evidence type="ECO:0000256" key="8">
    <source>
        <dbReference type="ARBA" id="ARBA00023242"/>
    </source>
</evidence>
<sequence length="967" mass="111614">MAAFSSVWGSLADDIIKETDVAYEEELTRNPYSVKVWWAYLNSKTRAPPKLRNFYYERALQSLPGSYKLWRVYLGERMEQVKANCITDPGYERVNVCFERALVFLNKMPKIWIEYTDFLRKQKLVTRTRRTYDRALRALPITQHDRIWERYIDFIKDVGVIESAVCVFRRYLMLEPDHIETYIAYLISVGHFDEAARLLAKVVNDEGFTSMEGKTNHQLWMDLCDLITKHPKEIKSLAIEPVIRSGLKRFTDEVGRLWCSLADHFIRLGHLEKARDVYEEALCEVTTMHDFALVFDAYTNFEEALITNKVDSDPQDSEQQDGGAGEEVDFLMARLDHLLAKRPELVSSVKLRQNPHSVHEWLNRVKIYHEEPERVIRAFTEAVMTIDPQRAVGKLHLLWIRFAGYYETHDDLDNARVILEKATHVNFRGVDDLATIWCHWAEMEIKHKHFDKALEVARQAINRPRNAPKDSVQARLYRSVKVWALCADLEENFGTLETTRACYDKMIELKVATPQLIINYAHYLEEMRFYEESFRVYEKGVNLFKWPHVHDIWLFYLTKFVARYGGKKLERARDLFEQAVSDAPPKYSKGLYLLYARLEEEYGLARHALALYERACLSAAKADKYTLYLLYIAKTAELFGVTKTRKIYEKAVEELEDKEVIMMCLKFATLEKSLGEIDRAREIYKHTSQFCDPRKEAEFWKEWREFEVAHGNEDTFRDMLRVKRSVQAIYAQVHFNVADIVAEAAPQLPLDPMAAAEAELKQQEEVKRRRAEEADFEVQKKRKTQEEADIAAAQEEYRKLQEKRRVDEAKRAVAGGPPFIQTDAFQGGRLGYIFKMGPHGLGYYRDAAMVGEEAAEQPPAPTAPTKPKPTGEEIDIEMDLEASVPAEVFGSLGEQAAEQKAIERELEKEAKKRLDKEEKERLAEQEREKQREKMMGGAGAGGGKGGPGGQGALARLRAGQSGRGDAD</sequence>
<dbReference type="InParanoid" id="A0A0G4EVT4"/>
<feature type="coiled-coil region" evidence="11">
    <location>
        <begin position="753"/>
        <end position="810"/>
    </location>
</feature>
<dbReference type="OrthoDB" id="10067343at2759"/>
<dbReference type="InterPro" id="IPR056350">
    <property type="entry name" value="HAT_Syf1_central"/>
</dbReference>
<dbReference type="GO" id="GO:0071007">
    <property type="term" value="C:U2-type catalytic step 2 spliceosome"/>
    <property type="evidence" value="ECO:0007669"/>
    <property type="project" value="TreeGrafter"/>
</dbReference>
<evidence type="ECO:0000259" key="13">
    <source>
        <dbReference type="Pfam" id="PF23220"/>
    </source>
</evidence>
<dbReference type="VEuPathDB" id="CryptoDB:Vbra_5423"/>
<dbReference type="OMA" id="IWYNYLR"/>
<dbReference type="FunFam" id="1.25.40.10:FF:000023">
    <property type="entry name" value="Pre-mRNA-splicing factor SYF1"/>
    <property type="match status" value="1"/>
</dbReference>
<keyword evidence="7" id="KW-0508">mRNA splicing</keyword>
<keyword evidence="8" id="KW-0539">Nucleus</keyword>
<keyword evidence="4" id="KW-0507">mRNA processing</keyword>
<dbReference type="GO" id="GO:0071014">
    <property type="term" value="C:post-mRNA release spliceosomal complex"/>
    <property type="evidence" value="ECO:0007669"/>
    <property type="project" value="TreeGrafter"/>
</dbReference>
<dbReference type="InterPro" id="IPR045075">
    <property type="entry name" value="Syf1-like"/>
</dbReference>
<reference evidence="16 17" key="1">
    <citation type="submission" date="2014-11" db="EMBL/GenBank/DDBJ databases">
        <authorList>
            <person name="Zhu J."/>
            <person name="Qi W."/>
            <person name="Song R."/>
        </authorList>
    </citation>
    <scope>NUCLEOTIDE SEQUENCE [LARGE SCALE GENOMIC DNA]</scope>
</reference>
<name>A0A0G4EVT4_VITBC</name>
<feature type="domain" description="Pre-mRNA-splicing factor SYF1 central HAT repeats" evidence="13">
    <location>
        <begin position="179"/>
        <end position="386"/>
    </location>
</feature>
<evidence type="ECO:0000256" key="3">
    <source>
        <dbReference type="ARBA" id="ARBA00011524"/>
    </source>
</evidence>
<evidence type="ECO:0000256" key="9">
    <source>
        <dbReference type="ARBA" id="ARBA00039472"/>
    </source>
</evidence>
<dbReference type="FunFam" id="1.25.40.10:FF:000038">
    <property type="entry name" value="Putative pre-mRNA-splicing factor SYF1"/>
    <property type="match status" value="1"/>
</dbReference>
<dbReference type="FunFam" id="1.25.40.10:FF:000137">
    <property type="entry name" value="Pre-mRNA-splicing factor syf1"/>
    <property type="match status" value="1"/>
</dbReference>
<dbReference type="InterPro" id="IPR055430">
    <property type="entry name" value="HAT_Syf1_CNRKL1_C"/>
</dbReference>
<evidence type="ECO:0000256" key="1">
    <source>
        <dbReference type="ARBA" id="ARBA00004123"/>
    </source>
</evidence>
<evidence type="ECO:0000259" key="15">
    <source>
        <dbReference type="Pfam" id="PF23233"/>
    </source>
</evidence>
<evidence type="ECO:0000256" key="5">
    <source>
        <dbReference type="ARBA" id="ARBA00022728"/>
    </source>
</evidence>
<dbReference type="GO" id="GO:0000349">
    <property type="term" value="P:generation of catalytic spliceosome for first transesterification step"/>
    <property type="evidence" value="ECO:0007669"/>
    <property type="project" value="TreeGrafter"/>
</dbReference>
<accession>A0A0G4EVT4</accession>
<organism evidence="16 17">
    <name type="scientific">Vitrella brassicaformis (strain CCMP3155)</name>
    <dbReference type="NCBI Taxonomy" id="1169540"/>
    <lineage>
        <taxon>Eukaryota</taxon>
        <taxon>Sar</taxon>
        <taxon>Alveolata</taxon>
        <taxon>Colpodellida</taxon>
        <taxon>Vitrellaceae</taxon>
        <taxon>Vitrella</taxon>
    </lineage>
</organism>
<dbReference type="Pfam" id="PF23233">
    <property type="entry name" value="HAT_Syf1_CNRKL1_N"/>
    <property type="match status" value="1"/>
</dbReference>
<gene>
    <name evidence="16" type="ORF">Vbra_5423</name>
</gene>
<comment type="subcellular location">
    <subcellularLocation>
        <location evidence="1">Nucleus</location>
    </subcellularLocation>
</comment>
<dbReference type="PANTHER" id="PTHR11246:SF5">
    <property type="entry name" value="PRE-MRNA-SPLICING FACTOR SYF1"/>
    <property type="match status" value="1"/>
</dbReference>
<dbReference type="Pfam" id="PF23231">
    <property type="entry name" value="HAT_Syf1_CNRKL1_C"/>
    <property type="match status" value="1"/>
</dbReference>
<evidence type="ECO:0000256" key="7">
    <source>
        <dbReference type="ARBA" id="ARBA00023187"/>
    </source>
</evidence>
<dbReference type="InterPro" id="IPR011990">
    <property type="entry name" value="TPR-like_helical_dom_sf"/>
</dbReference>
<dbReference type="EMBL" id="CDMY01000323">
    <property type="protein sequence ID" value="CEM02311.1"/>
    <property type="molecule type" value="Genomic_DNA"/>
</dbReference>
<feature type="compositionally biased region" description="Basic and acidic residues" evidence="12">
    <location>
        <begin position="900"/>
        <end position="934"/>
    </location>
</feature>
<feature type="domain" description="Pre-mRNA-splicing factor Syf1-like N-terminal HAT-repeats" evidence="15">
    <location>
        <begin position="20"/>
        <end position="177"/>
    </location>
</feature>
<evidence type="ECO:0000256" key="2">
    <source>
        <dbReference type="ARBA" id="ARBA00008644"/>
    </source>
</evidence>
<evidence type="ECO:0000313" key="16">
    <source>
        <dbReference type="EMBL" id="CEM02311.1"/>
    </source>
</evidence>